<evidence type="ECO:0000313" key="2">
    <source>
        <dbReference type="EMBL" id="CAK7349745.1"/>
    </source>
</evidence>
<dbReference type="AlphaFoldDB" id="A0AAV1SGY6"/>
<sequence length="114" mass="12757">MESWAKKELAKLRIYKPVRPLLPRISSAPVSSSQKPRAQEVVLAADLGCLRCQKRVTDAISSIEDVESMVVHVVEKKVTFTRKSVSEGSSTKVPAVFHNLTWKTSRNPLLSFHI</sequence>
<evidence type="ECO:0000259" key="1">
    <source>
        <dbReference type="Pfam" id="PF00403"/>
    </source>
</evidence>
<reference evidence="2 3" key="1">
    <citation type="submission" date="2024-01" db="EMBL/GenBank/DDBJ databases">
        <authorList>
            <person name="Waweru B."/>
        </authorList>
    </citation>
    <scope>NUCLEOTIDE SEQUENCE [LARGE SCALE GENOMIC DNA]</scope>
</reference>
<dbReference type="GO" id="GO:0046872">
    <property type="term" value="F:metal ion binding"/>
    <property type="evidence" value="ECO:0007669"/>
    <property type="project" value="InterPro"/>
</dbReference>
<accession>A0AAV1SGY6</accession>
<comment type="caution">
    <text evidence="2">The sequence shown here is derived from an EMBL/GenBank/DDBJ whole genome shotgun (WGS) entry which is preliminary data.</text>
</comment>
<dbReference type="EMBL" id="CAWUPB010001176">
    <property type="protein sequence ID" value="CAK7349745.1"/>
    <property type="molecule type" value="Genomic_DNA"/>
</dbReference>
<dbReference type="Pfam" id="PF00403">
    <property type="entry name" value="HMA"/>
    <property type="match status" value="1"/>
</dbReference>
<evidence type="ECO:0000313" key="3">
    <source>
        <dbReference type="Proteomes" id="UP001314170"/>
    </source>
</evidence>
<protein>
    <recommendedName>
        <fullName evidence="1">HMA domain-containing protein</fullName>
    </recommendedName>
</protein>
<name>A0AAV1SGY6_9ROSI</name>
<gene>
    <name evidence="2" type="ORF">DCAF_LOCUS22465</name>
</gene>
<dbReference type="InterPro" id="IPR036163">
    <property type="entry name" value="HMA_dom_sf"/>
</dbReference>
<dbReference type="Proteomes" id="UP001314170">
    <property type="component" value="Unassembled WGS sequence"/>
</dbReference>
<dbReference type="Gene3D" id="3.30.70.100">
    <property type="match status" value="1"/>
</dbReference>
<organism evidence="2 3">
    <name type="scientific">Dovyalis caffra</name>
    <dbReference type="NCBI Taxonomy" id="77055"/>
    <lineage>
        <taxon>Eukaryota</taxon>
        <taxon>Viridiplantae</taxon>
        <taxon>Streptophyta</taxon>
        <taxon>Embryophyta</taxon>
        <taxon>Tracheophyta</taxon>
        <taxon>Spermatophyta</taxon>
        <taxon>Magnoliopsida</taxon>
        <taxon>eudicotyledons</taxon>
        <taxon>Gunneridae</taxon>
        <taxon>Pentapetalae</taxon>
        <taxon>rosids</taxon>
        <taxon>fabids</taxon>
        <taxon>Malpighiales</taxon>
        <taxon>Salicaceae</taxon>
        <taxon>Flacourtieae</taxon>
        <taxon>Dovyalis</taxon>
    </lineage>
</organism>
<feature type="domain" description="HMA" evidence="1">
    <location>
        <begin position="44"/>
        <end position="82"/>
    </location>
</feature>
<dbReference type="InterPro" id="IPR006121">
    <property type="entry name" value="HMA_dom"/>
</dbReference>
<proteinExistence type="predicted"/>
<keyword evidence="3" id="KW-1185">Reference proteome</keyword>
<dbReference type="SUPFAM" id="SSF55008">
    <property type="entry name" value="HMA, heavy metal-associated domain"/>
    <property type="match status" value="1"/>
</dbReference>